<organism evidence="1 2">
    <name type="scientific">Candidatus Opimibacter skivensis</name>
    <dbReference type="NCBI Taxonomy" id="2982028"/>
    <lineage>
        <taxon>Bacteria</taxon>
        <taxon>Pseudomonadati</taxon>
        <taxon>Bacteroidota</taxon>
        <taxon>Saprospiria</taxon>
        <taxon>Saprospirales</taxon>
        <taxon>Saprospiraceae</taxon>
        <taxon>Candidatus Opimibacter</taxon>
    </lineage>
</organism>
<dbReference type="Proteomes" id="UP000808337">
    <property type="component" value="Unassembled WGS sequence"/>
</dbReference>
<name>A0A9D7XUD6_9BACT</name>
<proteinExistence type="predicted"/>
<gene>
    <name evidence="1" type="ORF">IPP15_20380</name>
</gene>
<protein>
    <submittedName>
        <fullName evidence="1">Uncharacterized protein</fullName>
    </submittedName>
</protein>
<dbReference type="AlphaFoldDB" id="A0A9D7XUD6"/>
<sequence>MEKPTYMNRDLYKITLKEPCLILEGTGTELNVRSLDYIPGNIIRGIIASSLYDMSKPEQTISLFHNATILYHDANLIMDKKRSCKIPSIWQSYKGYTLSDNNKVFNPLLSDTVQEKEIKDNAIQLEAMSGYFILSDDKKNFYIKALRMVCLLSLDITENSEVQ</sequence>
<evidence type="ECO:0000313" key="1">
    <source>
        <dbReference type="EMBL" id="MBK9984688.1"/>
    </source>
</evidence>
<evidence type="ECO:0000313" key="2">
    <source>
        <dbReference type="Proteomes" id="UP000808337"/>
    </source>
</evidence>
<reference evidence="1 2" key="1">
    <citation type="submission" date="2020-10" db="EMBL/GenBank/DDBJ databases">
        <title>Connecting structure to function with the recovery of over 1000 high-quality activated sludge metagenome-assembled genomes encoding full-length rRNA genes using long-read sequencing.</title>
        <authorList>
            <person name="Singleton C.M."/>
            <person name="Petriglieri F."/>
            <person name="Kristensen J.M."/>
            <person name="Kirkegaard R.H."/>
            <person name="Michaelsen T.Y."/>
            <person name="Andersen M.H."/>
            <person name="Karst S.M."/>
            <person name="Dueholm M.S."/>
            <person name="Nielsen P.H."/>
            <person name="Albertsen M."/>
        </authorList>
    </citation>
    <scope>NUCLEOTIDE SEQUENCE [LARGE SCALE GENOMIC DNA]</scope>
    <source>
        <strain evidence="1">Ribe_18-Q3-R11-54_MAXAC.273</strain>
    </source>
</reference>
<dbReference type="EMBL" id="JADKGY010000031">
    <property type="protein sequence ID" value="MBK9984688.1"/>
    <property type="molecule type" value="Genomic_DNA"/>
</dbReference>
<accession>A0A9D7XUD6</accession>
<comment type="caution">
    <text evidence="1">The sequence shown here is derived from an EMBL/GenBank/DDBJ whole genome shotgun (WGS) entry which is preliminary data.</text>
</comment>